<feature type="domain" description="Metallo-beta-lactamase" evidence="5">
    <location>
        <begin position="15"/>
        <end position="209"/>
    </location>
</feature>
<dbReference type="GO" id="GO:0016787">
    <property type="term" value="F:hydrolase activity"/>
    <property type="evidence" value="ECO:0007669"/>
    <property type="project" value="UniProtKB-KW"/>
</dbReference>
<dbReference type="AlphaFoldDB" id="A0A249SP98"/>
<organism evidence="6 7">
    <name type="scientific">Mesoplasma chauliocola</name>
    <dbReference type="NCBI Taxonomy" id="216427"/>
    <lineage>
        <taxon>Bacteria</taxon>
        <taxon>Bacillati</taxon>
        <taxon>Mycoplasmatota</taxon>
        <taxon>Mollicutes</taxon>
        <taxon>Entomoplasmatales</taxon>
        <taxon>Entomoplasmataceae</taxon>
        <taxon>Mesoplasma</taxon>
    </lineage>
</organism>
<dbReference type="SMART" id="SM00849">
    <property type="entry name" value="Lactamase_B"/>
    <property type="match status" value="1"/>
</dbReference>
<evidence type="ECO:0000259" key="5">
    <source>
        <dbReference type="SMART" id="SM00849"/>
    </source>
</evidence>
<accession>A0A249SP98</accession>
<dbReference type="InterPro" id="IPR036866">
    <property type="entry name" value="RibonucZ/Hydroxyglut_hydro"/>
</dbReference>
<dbReference type="GO" id="GO:0046872">
    <property type="term" value="F:metal ion binding"/>
    <property type="evidence" value="ECO:0007669"/>
    <property type="project" value="UniProtKB-KW"/>
</dbReference>
<evidence type="ECO:0000256" key="1">
    <source>
        <dbReference type="ARBA" id="ARBA00001947"/>
    </source>
</evidence>
<dbReference type="Gene3D" id="3.60.15.10">
    <property type="entry name" value="Ribonuclease Z/Hydroxyacylglutathione hydrolase-like"/>
    <property type="match status" value="1"/>
</dbReference>
<gene>
    <name evidence="6" type="ORF">CK556_03665</name>
</gene>
<dbReference type="SUPFAM" id="SSF56281">
    <property type="entry name" value="Metallo-hydrolase/oxidoreductase"/>
    <property type="match status" value="1"/>
</dbReference>
<proteinExistence type="predicted"/>
<comment type="cofactor">
    <cofactor evidence="1">
        <name>Zn(2+)</name>
        <dbReference type="ChEBI" id="CHEBI:29105"/>
    </cofactor>
</comment>
<keyword evidence="3 6" id="KW-0378">Hydrolase</keyword>
<dbReference type="EMBL" id="CP023173">
    <property type="protein sequence ID" value="ASZ09423.1"/>
    <property type="molecule type" value="Genomic_DNA"/>
</dbReference>
<sequence length="231" mass="26768">MNKQIVNFKCSVMNDANGYLLVNNQTKKAILIDGGYNSEKILDFLKNNEIQLTDIFITHFHYDHTVGIDEVSLKTQANLWIHKLDFPFLLNNDMNGTQKGDTVNFNQKSIRFKIFDKFQTLTLNDFKITLKHVGGHTPGSTFYEVDNNSVFVGDTLFKSGIGFHKKMIEKSANSILRKLFDKTCNDEDFYKSLIMITKNYSNFTIYPGHWDEFELQDIISNKEHPIHKIKP</sequence>
<protein>
    <submittedName>
        <fullName evidence="6">MBL fold metallo-hydrolase</fullName>
    </submittedName>
</protein>
<keyword evidence="7" id="KW-1185">Reference proteome</keyword>
<reference evidence="6 7" key="1">
    <citation type="submission" date="2017-08" db="EMBL/GenBank/DDBJ databases">
        <title>Complete Genome Sequence of Mesoplasma chauliocola.</title>
        <authorList>
            <person name="Knight T.F.Jr."/>
            <person name="Citino T."/>
        </authorList>
    </citation>
    <scope>NUCLEOTIDE SEQUENCE [LARGE SCALE GENOMIC DNA]</scope>
    <source>
        <strain evidence="6 7">CHPA-2</strain>
    </source>
</reference>
<dbReference type="RefSeq" id="WP_027875507.1">
    <property type="nucleotide sequence ID" value="NZ_CP023173.1"/>
</dbReference>
<evidence type="ECO:0000256" key="3">
    <source>
        <dbReference type="ARBA" id="ARBA00022801"/>
    </source>
</evidence>
<evidence type="ECO:0000313" key="6">
    <source>
        <dbReference type="EMBL" id="ASZ09423.1"/>
    </source>
</evidence>
<evidence type="ECO:0000256" key="2">
    <source>
        <dbReference type="ARBA" id="ARBA00022723"/>
    </source>
</evidence>
<dbReference type="CDD" id="cd06262">
    <property type="entry name" value="metallo-hydrolase-like_MBL-fold"/>
    <property type="match status" value="1"/>
</dbReference>
<dbReference type="Proteomes" id="UP000232229">
    <property type="component" value="Chromosome"/>
</dbReference>
<dbReference type="KEGG" id="mchc:CK556_03665"/>
<evidence type="ECO:0000256" key="4">
    <source>
        <dbReference type="ARBA" id="ARBA00022833"/>
    </source>
</evidence>
<dbReference type="PANTHER" id="PTHR46233">
    <property type="entry name" value="HYDROXYACYLGLUTATHIONE HYDROLASE GLOC"/>
    <property type="match status" value="1"/>
</dbReference>
<dbReference type="InterPro" id="IPR001279">
    <property type="entry name" value="Metallo-B-lactamas"/>
</dbReference>
<dbReference type="InterPro" id="IPR051453">
    <property type="entry name" value="MBL_Glyoxalase_II"/>
</dbReference>
<dbReference type="PANTHER" id="PTHR46233:SF3">
    <property type="entry name" value="HYDROXYACYLGLUTATHIONE HYDROLASE GLOC"/>
    <property type="match status" value="1"/>
</dbReference>
<dbReference type="Pfam" id="PF00753">
    <property type="entry name" value="Lactamase_B"/>
    <property type="match status" value="1"/>
</dbReference>
<dbReference type="STRING" id="1336232.GCA_000518825_01074"/>
<keyword evidence="4" id="KW-0862">Zinc</keyword>
<name>A0A249SP98_9MOLU</name>
<evidence type="ECO:0000313" key="7">
    <source>
        <dbReference type="Proteomes" id="UP000232229"/>
    </source>
</evidence>
<keyword evidence="2" id="KW-0479">Metal-binding</keyword>